<protein>
    <submittedName>
        <fullName evidence="2">Alpha/beta fold hydrolase</fullName>
    </submittedName>
</protein>
<dbReference type="Pfam" id="PF12697">
    <property type="entry name" value="Abhydrolase_6"/>
    <property type="match status" value="1"/>
</dbReference>
<evidence type="ECO:0000259" key="1">
    <source>
        <dbReference type="Pfam" id="PF12697"/>
    </source>
</evidence>
<gene>
    <name evidence="2" type="ORF">ACFQH9_27380</name>
</gene>
<keyword evidence="3" id="KW-1185">Reference proteome</keyword>
<organism evidence="2 3">
    <name type="scientific">Pseudonocardia lutea</name>
    <dbReference type="NCBI Taxonomy" id="2172015"/>
    <lineage>
        <taxon>Bacteria</taxon>
        <taxon>Bacillati</taxon>
        <taxon>Actinomycetota</taxon>
        <taxon>Actinomycetes</taxon>
        <taxon>Pseudonocardiales</taxon>
        <taxon>Pseudonocardiaceae</taxon>
        <taxon>Pseudonocardia</taxon>
    </lineage>
</organism>
<evidence type="ECO:0000313" key="2">
    <source>
        <dbReference type="EMBL" id="MFC5951991.1"/>
    </source>
</evidence>
<dbReference type="InterPro" id="IPR029058">
    <property type="entry name" value="AB_hydrolase_fold"/>
</dbReference>
<feature type="domain" description="AB hydrolase-1" evidence="1">
    <location>
        <begin position="25"/>
        <end position="254"/>
    </location>
</feature>
<keyword evidence="2" id="KW-0378">Hydrolase</keyword>
<dbReference type="RefSeq" id="WP_379570474.1">
    <property type="nucleotide sequence ID" value="NZ_JBHSQK010000089.1"/>
</dbReference>
<dbReference type="Gene3D" id="3.40.50.1820">
    <property type="entry name" value="alpha/beta hydrolase"/>
    <property type="match status" value="1"/>
</dbReference>
<dbReference type="PRINTS" id="PR00111">
    <property type="entry name" value="ABHYDROLASE"/>
</dbReference>
<dbReference type="EMBL" id="JBHSQK010000089">
    <property type="protein sequence ID" value="MFC5951991.1"/>
    <property type="molecule type" value="Genomic_DNA"/>
</dbReference>
<dbReference type="InterPro" id="IPR000073">
    <property type="entry name" value="AB_hydrolase_1"/>
</dbReference>
<dbReference type="Proteomes" id="UP001596119">
    <property type="component" value="Unassembled WGS sequence"/>
</dbReference>
<comment type="caution">
    <text evidence="2">The sequence shown here is derived from an EMBL/GenBank/DDBJ whole genome shotgun (WGS) entry which is preliminary data.</text>
</comment>
<dbReference type="InterPro" id="IPR050471">
    <property type="entry name" value="AB_hydrolase"/>
</dbReference>
<dbReference type="SUPFAM" id="SSF53474">
    <property type="entry name" value="alpha/beta-Hydrolases"/>
    <property type="match status" value="1"/>
</dbReference>
<evidence type="ECO:0000313" key="3">
    <source>
        <dbReference type="Proteomes" id="UP001596119"/>
    </source>
</evidence>
<proteinExistence type="predicted"/>
<sequence>MTPRTTPATILPGSDVADLGQGPPVLFSHGTLLDRTMFAPQTAALSDRYRTIAYTSRAGTSRYGTERSLDDLVDDCLAVADAAGVERFVLLGMSVGGFMAVELALRRPERIAGLVLMATQAAAYTDEERTTFGALLEPLDVDGPIPESVVEAFTPVIFGEQAPTDLVERWTAKWRGRPARSLYGEYRSWIDKPDRLPDLAGISVPTLVLHGEGDNGIAVEHAHAMHERLPNSTFVPIPDAGHLVTEERPEAVTAALASWLDTLTPWEERP</sequence>
<dbReference type="PANTHER" id="PTHR43433">
    <property type="entry name" value="HYDROLASE, ALPHA/BETA FOLD FAMILY PROTEIN"/>
    <property type="match status" value="1"/>
</dbReference>
<dbReference type="PANTHER" id="PTHR43433:SF5">
    <property type="entry name" value="AB HYDROLASE-1 DOMAIN-CONTAINING PROTEIN"/>
    <property type="match status" value="1"/>
</dbReference>
<reference evidence="3" key="1">
    <citation type="journal article" date="2019" name="Int. J. Syst. Evol. Microbiol.">
        <title>The Global Catalogue of Microorganisms (GCM) 10K type strain sequencing project: providing services to taxonomists for standard genome sequencing and annotation.</title>
        <authorList>
            <consortium name="The Broad Institute Genomics Platform"/>
            <consortium name="The Broad Institute Genome Sequencing Center for Infectious Disease"/>
            <person name="Wu L."/>
            <person name="Ma J."/>
        </authorList>
    </citation>
    <scope>NUCLEOTIDE SEQUENCE [LARGE SCALE GENOMIC DNA]</scope>
    <source>
        <strain evidence="3">CGMCC 4.7397</strain>
    </source>
</reference>
<dbReference type="GO" id="GO:0016787">
    <property type="term" value="F:hydrolase activity"/>
    <property type="evidence" value="ECO:0007669"/>
    <property type="project" value="UniProtKB-KW"/>
</dbReference>
<name>A0ABW1IE78_9PSEU</name>
<accession>A0ABW1IE78</accession>